<dbReference type="EMBL" id="CH476616">
    <property type="protein sequence ID" value="EEP78374.1"/>
    <property type="molecule type" value="Genomic_DNA"/>
</dbReference>
<evidence type="ECO:0008006" key="5">
    <source>
        <dbReference type="Google" id="ProtNLM"/>
    </source>
</evidence>
<keyword evidence="4" id="KW-1185">Reference proteome</keyword>
<dbReference type="InParanoid" id="C4JPP8"/>
<dbReference type="eggNOG" id="ENOG502SR80">
    <property type="taxonomic scope" value="Eukaryota"/>
</dbReference>
<organism evidence="3 4">
    <name type="scientific">Uncinocarpus reesii (strain UAMH 1704)</name>
    <dbReference type="NCBI Taxonomy" id="336963"/>
    <lineage>
        <taxon>Eukaryota</taxon>
        <taxon>Fungi</taxon>
        <taxon>Dikarya</taxon>
        <taxon>Ascomycota</taxon>
        <taxon>Pezizomycotina</taxon>
        <taxon>Eurotiomycetes</taxon>
        <taxon>Eurotiomycetidae</taxon>
        <taxon>Onygenales</taxon>
        <taxon>Onygenaceae</taxon>
        <taxon>Uncinocarpus</taxon>
    </lineage>
</organism>
<proteinExistence type="predicted"/>
<dbReference type="VEuPathDB" id="FungiDB:UREG_03220"/>
<dbReference type="OrthoDB" id="5409186at2759"/>
<feature type="region of interest" description="Disordered" evidence="1">
    <location>
        <begin position="112"/>
        <end position="195"/>
    </location>
</feature>
<reference evidence="4" key="1">
    <citation type="journal article" date="2009" name="Genome Res.">
        <title>Comparative genomic analyses of the human fungal pathogens Coccidioides and their relatives.</title>
        <authorList>
            <person name="Sharpton T.J."/>
            <person name="Stajich J.E."/>
            <person name="Rounsley S.D."/>
            <person name="Gardner M.J."/>
            <person name="Wortman J.R."/>
            <person name="Jordar V.S."/>
            <person name="Maiti R."/>
            <person name="Kodira C.D."/>
            <person name="Neafsey D.E."/>
            <person name="Zeng Q."/>
            <person name="Hung C.-Y."/>
            <person name="McMahan C."/>
            <person name="Muszewska A."/>
            <person name="Grynberg M."/>
            <person name="Mandel M.A."/>
            <person name="Kellner E.M."/>
            <person name="Barker B.M."/>
            <person name="Galgiani J.N."/>
            <person name="Orbach M.J."/>
            <person name="Kirkland T.N."/>
            <person name="Cole G.T."/>
            <person name="Henn M.R."/>
            <person name="Birren B.W."/>
            <person name="Taylor J.W."/>
        </authorList>
    </citation>
    <scope>NUCLEOTIDE SEQUENCE [LARGE SCALE GENOMIC DNA]</scope>
    <source>
        <strain evidence="4">UAMH 1704</strain>
    </source>
</reference>
<feature type="compositionally biased region" description="Polar residues" evidence="1">
    <location>
        <begin position="180"/>
        <end position="195"/>
    </location>
</feature>
<feature type="signal peptide" evidence="2">
    <location>
        <begin position="1"/>
        <end position="19"/>
    </location>
</feature>
<evidence type="ECO:0000313" key="4">
    <source>
        <dbReference type="Proteomes" id="UP000002058"/>
    </source>
</evidence>
<feature type="compositionally biased region" description="Low complexity" evidence="1">
    <location>
        <begin position="124"/>
        <end position="143"/>
    </location>
</feature>
<keyword evidence="2" id="KW-0732">Signal</keyword>
<dbReference type="HOGENOM" id="CLU_085827_1_0_1"/>
<dbReference type="OMA" id="GDSCCAN"/>
<name>C4JPP8_UNCRE</name>
<gene>
    <name evidence="3" type="ORF">UREG_03220</name>
</gene>
<dbReference type="Proteomes" id="UP000002058">
    <property type="component" value="Unassembled WGS sequence"/>
</dbReference>
<dbReference type="GeneID" id="8439650"/>
<dbReference type="AlphaFoldDB" id="C4JPP8"/>
<dbReference type="STRING" id="336963.C4JPP8"/>
<sequence>MLFKTSIVLVGTLAVASQAAELARAKYESNDSHSLFKRQDRVCKPVTPPVTCERSCGPGFEQCVFPLMCYNPTVGDSCCSNGKYCPKGEYCTDGGCCPDGMSLEECGATRTLSVVPPGQGQSSTEPAPTGEPTGEPTETVSEPEPTETETDTEPTPTGEPTSRTIIPTGTGGPGNPGNNATVTSPSPPQQTDNAASKLQGAAMALGLGAVGLAVAFF</sequence>
<protein>
    <recommendedName>
        <fullName evidence="5">Proline-rich antigen 3</fullName>
    </recommendedName>
</protein>
<dbReference type="RefSeq" id="XP_002543703.1">
    <property type="nucleotide sequence ID" value="XM_002543657.1"/>
</dbReference>
<feature type="compositionally biased region" description="Low complexity" evidence="1">
    <location>
        <begin position="153"/>
        <end position="168"/>
    </location>
</feature>
<evidence type="ECO:0000256" key="2">
    <source>
        <dbReference type="SAM" id="SignalP"/>
    </source>
</evidence>
<dbReference type="KEGG" id="ure:UREG_03220"/>
<evidence type="ECO:0000313" key="3">
    <source>
        <dbReference type="EMBL" id="EEP78374.1"/>
    </source>
</evidence>
<evidence type="ECO:0000256" key="1">
    <source>
        <dbReference type="SAM" id="MobiDB-lite"/>
    </source>
</evidence>
<accession>C4JPP8</accession>
<feature type="chain" id="PRO_5002937847" description="Proline-rich antigen 3" evidence="2">
    <location>
        <begin position="20"/>
        <end position="217"/>
    </location>
</feature>